<reference evidence="1 2" key="1">
    <citation type="journal article" date="2019" name="Int. J. Syst. Evol. Microbiol.">
        <title>The Global Catalogue of Microorganisms (GCM) 10K type strain sequencing project: providing services to taxonomists for standard genome sequencing and annotation.</title>
        <authorList>
            <consortium name="The Broad Institute Genomics Platform"/>
            <consortium name="The Broad Institute Genome Sequencing Center for Infectious Disease"/>
            <person name="Wu L."/>
            <person name="Ma J."/>
        </authorList>
    </citation>
    <scope>NUCLEOTIDE SEQUENCE [LARGE SCALE GENOMIC DNA]</scope>
    <source>
        <strain evidence="1 2">JCM 13929</strain>
    </source>
</reference>
<name>A0ABN2EZX4_9ACTN</name>
<gene>
    <name evidence="1" type="ORF">GCM10009733_021170</name>
</gene>
<keyword evidence="2" id="KW-1185">Reference proteome</keyword>
<evidence type="ECO:0000313" key="2">
    <source>
        <dbReference type="Proteomes" id="UP001500064"/>
    </source>
</evidence>
<dbReference type="EMBL" id="BAAAMU010000011">
    <property type="protein sequence ID" value="GAA1624273.1"/>
    <property type="molecule type" value="Genomic_DNA"/>
</dbReference>
<evidence type="ECO:0000313" key="1">
    <source>
        <dbReference type="EMBL" id="GAA1624273.1"/>
    </source>
</evidence>
<comment type="caution">
    <text evidence="1">The sequence shown here is derived from an EMBL/GenBank/DDBJ whole genome shotgun (WGS) entry which is preliminary data.</text>
</comment>
<organism evidence="1 2">
    <name type="scientific">Nonomuraea maheshkhaliensis</name>
    <dbReference type="NCBI Taxonomy" id="419590"/>
    <lineage>
        <taxon>Bacteria</taxon>
        <taxon>Bacillati</taxon>
        <taxon>Actinomycetota</taxon>
        <taxon>Actinomycetes</taxon>
        <taxon>Streptosporangiales</taxon>
        <taxon>Streptosporangiaceae</taxon>
        <taxon>Nonomuraea</taxon>
    </lineage>
</organism>
<protein>
    <submittedName>
        <fullName evidence="1">Uncharacterized protein</fullName>
    </submittedName>
</protein>
<accession>A0ABN2EZX4</accession>
<proteinExistence type="predicted"/>
<sequence length="108" mass="12233">MAHSEKIVGRHMIGGWPVVVQRTLWPVEGASYDLLDGDTLGTLTMGESWDAYPTEQQMRIVLDDLHDGEAICCRSCQKRIYRDARRVGAAEPGSNPYCCCDCWDERLR</sequence>
<dbReference type="Proteomes" id="UP001500064">
    <property type="component" value="Unassembled WGS sequence"/>
</dbReference>